<dbReference type="AlphaFoldDB" id="A0A922JKX1"/>
<sequence>MHQFCSVAELRAPHAHSAMLQDCIQLKGDPSSGKSVTTSYATVSMCVKSECFYGVVNLFNEMPDRNSISSVTSIHRYVLLNLLFFLRSLELLLSMGWAELGDPFVIVKYVCYCKKVGSMASVWEQMKMKGVKKEPGLSWIENQGIVHYFTAGDSPHPGMKLINRMLEVLNMKTRKAAYVPNHNAVPLDVEHLLSLCSERHNLGLIKIPSGRPIHIIENLQTLSTGIHHFLDEILYSGNYWVILDLEHYSVHGLGFSAKKLAGTCSLVADDLGFLFSRDKNC</sequence>
<protein>
    <recommendedName>
        <fullName evidence="3">Pentatricopeptide repeat-containing protein</fullName>
    </recommendedName>
</protein>
<evidence type="ECO:0000313" key="1">
    <source>
        <dbReference type="EMBL" id="KAG6708952.1"/>
    </source>
</evidence>
<organism evidence="1 2">
    <name type="scientific">Carya illinoinensis</name>
    <name type="common">Pecan</name>
    <dbReference type="NCBI Taxonomy" id="32201"/>
    <lineage>
        <taxon>Eukaryota</taxon>
        <taxon>Viridiplantae</taxon>
        <taxon>Streptophyta</taxon>
        <taxon>Embryophyta</taxon>
        <taxon>Tracheophyta</taxon>
        <taxon>Spermatophyta</taxon>
        <taxon>Magnoliopsida</taxon>
        <taxon>eudicotyledons</taxon>
        <taxon>Gunneridae</taxon>
        <taxon>Pentapetalae</taxon>
        <taxon>rosids</taxon>
        <taxon>fabids</taxon>
        <taxon>Fagales</taxon>
        <taxon>Juglandaceae</taxon>
        <taxon>Carya</taxon>
    </lineage>
</organism>
<evidence type="ECO:0008006" key="3">
    <source>
        <dbReference type="Google" id="ProtNLM"/>
    </source>
</evidence>
<evidence type="ECO:0000313" key="2">
    <source>
        <dbReference type="Proteomes" id="UP000811246"/>
    </source>
</evidence>
<name>A0A922JKX1_CARIL</name>
<gene>
    <name evidence="1" type="ORF">I3842_06G108000</name>
</gene>
<comment type="caution">
    <text evidence="1">The sequence shown here is derived from an EMBL/GenBank/DDBJ whole genome shotgun (WGS) entry which is preliminary data.</text>
</comment>
<dbReference type="EMBL" id="CM031830">
    <property type="protein sequence ID" value="KAG6708952.1"/>
    <property type="molecule type" value="Genomic_DNA"/>
</dbReference>
<accession>A0A922JKX1</accession>
<dbReference type="Proteomes" id="UP000811246">
    <property type="component" value="Chromosome 6"/>
</dbReference>
<proteinExistence type="predicted"/>
<reference evidence="1" key="1">
    <citation type="submission" date="2021-01" db="EMBL/GenBank/DDBJ databases">
        <authorList>
            <person name="Lovell J.T."/>
            <person name="Bentley N."/>
            <person name="Bhattarai G."/>
            <person name="Jenkins J.W."/>
            <person name="Sreedasyam A."/>
            <person name="Alarcon Y."/>
            <person name="Bock C."/>
            <person name="Boston L."/>
            <person name="Carlson J."/>
            <person name="Cervantes K."/>
            <person name="Clermont K."/>
            <person name="Krom N."/>
            <person name="Kubenka K."/>
            <person name="Mamidi S."/>
            <person name="Mattison C."/>
            <person name="Monteros M."/>
            <person name="Pisani C."/>
            <person name="Plott C."/>
            <person name="Rajasekar S."/>
            <person name="Rhein H.S."/>
            <person name="Rohla C."/>
            <person name="Song M."/>
            <person name="Hilaire R.S."/>
            <person name="Shu S."/>
            <person name="Wells L."/>
            <person name="Wang X."/>
            <person name="Webber J."/>
            <person name="Heerema R.J."/>
            <person name="Klein P."/>
            <person name="Conner P."/>
            <person name="Grauke L."/>
            <person name="Grimwood J."/>
            <person name="Schmutz J."/>
            <person name="Randall J.J."/>
        </authorList>
    </citation>
    <scope>NUCLEOTIDE SEQUENCE</scope>
    <source>
        <tissue evidence="1">Leaf</tissue>
    </source>
</reference>